<dbReference type="OrthoDB" id="29879at2759"/>
<comment type="caution">
    <text evidence="3">The sequence shown here is derived from an EMBL/GenBank/DDBJ whole genome shotgun (WGS) entry which is preliminary data.</text>
</comment>
<keyword evidence="2" id="KW-0812">Transmembrane</keyword>
<dbReference type="PANTHER" id="PTHR21535:SF51">
    <property type="entry name" value="MANGANESE RESISTANCE PROTEIN MNR2"/>
    <property type="match status" value="1"/>
</dbReference>
<evidence type="ECO:0000313" key="3">
    <source>
        <dbReference type="EMBL" id="KPA85251.1"/>
    </source>
</evidence>
<feature type="compositionally biased region" description="Polar residues" evidence="1">
    <location>
        <begin position="491"/>
        <end position="506"/>
    </location>
</feature>
<organism evidence="3 4">
    <name type="scientific">Leptomonas pyrrhocoris</name>
    <name type="common">Firebug parasite</name>
    <dbReference type="NCBI Taxonomy" id="157538"/>
    <lineage>
        <taxon>Eukaryota</taxon>
        <taxon>Discoba</taxon>
        <taxon>Euglenozoa</taxon>
        <taxon>Kinetoplastea</taxon>
        <taxon>Metakinetoplastina</taxon>
        <taxon>Trypanosomatida</taxon>
        <taxon>Trypanosomatidae</taxon>
        <taxon>Leishmaniinae</taxon>
        <taxon>Leptomonas</taxon>
    </lineage>
</organism>
<feature type="compositionally biased region" description="Acidic residues" evidence="1">
    <location>
        <begin position="272"/>
        <end position="287"/>
    </location>
</feature>
<dbReference type="AlphaFoldDB" id="A0A0N0DZG0"/>
<feature type="region of interest" description="Disordered" evidence="1">
    <location>
        <begin position="237"/>
        <end position="294"/>
    </location>
</feature>
<reference evidence="3 4" key="1">
    <citation type="submission" date="2015-07" db="EMBL/GenBank/DDBJ databases">
        <title>High-quality genome of monoxenous trypanosomatid Leptomonas pyrrhocoris.</title>
        <authorList>
            <person name="Flegontov P."/>
            <person name="Butenko A."/>
            <person name="Firsov S."/>
            <person name="Vlcek C."/>
            <person name="Logacheva M.D."/>
            <person name="Field M."/>
            <person name="Filatov D."/>
            <person name="Flegontova O."/>
            <person name="Gerasimov E."/>
            <person name="Jackson A.P."/>
            <person name="Kelly S."/>
            <person name="Opperdoes F."/>
            <person name="O'Reilly A."/>
            <person name="Votypka J."/>
            <person name="Yurchenko V."/>
            <person name="Lukes J."/>
        </authorList>
    </citation>
    <scope>NUCLEOTIDE SEQUENCE [LARGE SCALE GENOMIC DNA]</scope>
    <source>
        <strain evidence="3">H10</strain>
    </source>
</reference>
<dbReference type="GeneID" id="26901893"/>
<dbReference type="PANTHER" id="PTHR21535">
    <property type="entry name" value="MAGNESIUM AND COBALT TRANSPORT PROTEIN/MITOCHONDRIAL IMPORT INNER MEMBRANE TRANSLOCASE SUBUNIT TIM8"/>
    <property type="match status" value="1"/>
</dbReference>
<feature type="transmembrane region" description="Helical" evidence="2">
    <location>
        <begin position="664"/>
        <end position="681"/>
    </location>
</feature>
<dbReference type="VEuPathDB" id="TriTrypDB:LpyrH10_02_5720"/>
<feature type="compositionally biased region" description="Polar residues" evidence="1">
    <location>
        <begin position="257"/>
        <end position="267"/>
    </location>
</feature>
<evidence type="ECO:0000313" key="4">
    <source>
        <dbReference type="Proteomes" id="UP000037923"/>
    </source>
</evidence>
<keyword evidence="2" id="KW-1133">Transmembrane helix</keyword>
<dbReference type="EMBL" id="LGTL01000002">
    <property type="protein sequence ID" value="KPA85251.1"/>
    <property type="molecule type" value="Genomic_DNA"/>
</dbReference>
<feature type="transmembrane region" description="Helical" evidence="2">
    <location>
        <begin position="693"/>
        <end position="715"/>
    </location>
</feature>
<evidence type="ECO:0000256" key="2">
    <source>
        <dbReference type="SAM" id="Phobius"/>
    </source>
</evidence>
<sequence>MSSRMKGDKELPGSFEMAQVDAPSAAVSAASATAAKPTPAYSSLPASPFFARREGLSAGGTKVEGGSEQTDALRIRVWYLDDVLSRAEPKFVPDVATLKQMLPERDLAGPLAGSPTVAGDHFAEVPYGPAAAAAAAREGGPQLSGAGSKPRLDALGSLNDRQSFPSISLSPASPTHPGGHPAWVSVRAASQSELTEILNWLPIHVLTRRRILNILWEHGPQAGDPSGVEGLVAGEQAGKSANKSKTNSKLSRRGVGSDTNNAAAQHSNAGNADDDDNDAGEYEGEEDEHPHPHHSIAHHNFLEYFPAHGYAVLCLQAVPLPEEESAESDATPREDLIAHETQVPSTPVIALAFESTLFTFSVCRFGGEGDVRLIVANRVGSPSAHGARGGMPARVTSINTLSSTLTLTENDRSQRDAAQRTGEDVMNDSSTAAFFKSTVGPVDQSSDVHDGNAHSTTPFSPAAVAREERRTRSPPHPLSYSRLALAGPTQAHPSSPSHNTGTPSATSMKNWNAATAISVVCSSLISAIISYLQQSTRSLLMEANQLDELVLQILPSRVDQDDVLVRTKRIRNLIAAFHIDALQKERVLKQLLLPAVRQTPLAQSLQAIERYQRSLSSVRSTVIKLRKGRDIVNLSNMTLISGVSARLLSHCNFMDYLNHVQTQIAVVVMPVAVIPGIFASNVKVPWSDSDSMTPFYCLTVLSFGVMAIGVAYPLYTFFMYRMPKALAPLE</sequence>
<feature type="compositionally biased region" description="Low complexity" evidence="1">
    <location>
        <begin position="26"/>
        <end position="43"/>
    </location>
</feature>
<feature type="compositionally biased region" description="Polar residues" evidence="1">
    <location>
        <begin position="239"/>
        <end position="249"/>
    </location>
</feature>
<feature type="region of interest" description="Disordered" evidence="1">
    <location>
        <begin position="409"/>
        <end position="481"/>
    </location>
</feature>
<accession>A0A0N0DZG0</accession>
<proteinExistence type="predicted"/>
<gene>
    <name evidence="3" type="ORF">ABB37_01598</name>
</gene>
<name>A0A0N0DZG0_LEPPY</name>
<dbReference type="Proteomes" id="UP000037923">
    <property type="component" value="Unassembled WGS sequence"/>
</dbReference>
<feature type="region of interest" description="Disordered" evidence="1">
    <location>
        <begin position="136"/>
        <end position="157"/>
    </location>
</feature>
<keyword evidence="2" id="KW-0472">Membrane</keyword>
<feature type="compositionally biased region" description="Basic and acidic residues" evidence="1">
    <location>
        <begin position="409"/>
        <end position="423"/>
    </location>
</feature>
<evidence type="ECO:0000256" key="1">
    <source>
        <dbReference type="SAM" id="MobiDB-lite"/>
    </source>
</evidence>
<protein>
    <submittedName>
        <fullName evidence="3">Uncharacterized protein</fullName>
    </submittedName>
</protein>
<dbReference type="RefSeq" id="XP_015663690.1">
    <property type="nucleotide sequence ID" value="XM_015798170.1"/>
</dbReference>
<feature type="region of interest" description="Disordered" evidence="1">
    <location>
        <begin position="26"/>
        <end position="45"/>
    </location>
</feature>
<dbReference type="OMA" id="PAWVSIK"/>
<feature type="region of interest" description="Disordered" evidence="1">
    <location>
        <begin position="487"/>
        <end position="506"/>
    </location>
</feature>
<keyword evidence="4" id="KW-1185">Reference proteome</keyword>